<reference evidence="2 3" key="1">
    <citation type="submission" date="2013-07" db="EMBL/GenBank/DDBJ databases">
        <authorList>
            <person name="Weinstock G."/>
            <person name="Sodergren E."/>
            <person name="Wylie T."/>
            <person name="Fulton L."/>
            <person name="Fulton R."/>
            <person name="Fronick C."/>
            <person name="O'Laughlin M."/>
            <person name="Godfrey J."/>
            <person name="Miner T."/>
            <person name="Herter B."/>
            <person name="Appelbaum E."/>
            <person name="Cordes M."/>
            <person name="Lek S."/>
            <person name="Wollam A."/>
            <person name="Pepin K.H."/>
            <person name="Palsikar V.B."/>
            <person name="Mitreva M."/>
            <person name="Wilson R.K."/>
        </authorList>
    </citation>
    <scope>NUCLEOTIDE SEQUENCE [LARGE SCALE GENOMIC DNA]</scope>
    <source>
        <strain evidence="2 3">ATCC 27760</strain>
    </source>
</reference>
<evidence type="ECO:0000256" key="1">
    <source>
        <dbReference type="SAM" id="MobiDB-lite"/>
    </source>
</evidence>
<dbReference type="AntiFam" id="ANF00057">
    <property type="entry name" value="Translation of E. coli type CRISPR repeat"/>
</dbReference>
<feature type="compositionally biased region" description="Basic and acidic residues" evidence="1">
    <location>
        <begin position="80"/>
        <end position="93"/>
    </location>
</feature>
<comment type="caution">
    <text evidence="2">The sequence shown here is derived from an EMBL/GenBank/DDBJ whole genome shotgun (WGS) entry which is preliminary data.</text>
</comment>
<organism evidence="2 3">
    <name type="scientific">Ruminococcus callidus ATCC 27760</name>
    <dbReference type="NCBI Taxonomy" id="411473"/>
    <lineage>
        <taxon>Bacteria</taxon>
        <taxon>Bacillati</taxon>
        <taxon>Bacillota</taxon>
        <taxon>Clostridia</taxon>
        <taxon>Eubacteriales</taxon>
        <taxon>Oscillospiraceae</taxon>
        <taxon>Ruminococcus</taxon>
    </lineage>
</organism>
<dbReference type="AntiFam" id="ANF00006">
    <property type="entry name" value="Translation of CRISPR region"/>
</dbReference>
<protein>
    <submittedName>
        <fullName evidence="2">Uncharacterized protein</fullName>
    </submittedName>
</protein>
<name>U2KD26_9FIRM</name>
<dbReference type="AlphaFoldDB" id="U2KD26"/>
<sequence>MRGKGYTTAAESEENRITPAYAGKRWEGLKMAQDFEDHPRLCGEKFVQHLQCYLYTGSPPPMRGKAADLIVWDTADKDHPRLCGEKRQPEHTGGHLIGSPPPMRGKALLQDFCKRRVRITPAYAGKSGTTGLCKTS</sequence>
<dbReference type="Proteomes" id="UP000016662">
    <property type="component" value="Unassembled WGS sequence"/>
</dbReference>
<proteinExistence type="predicted"/>
<evidence type="ECO:0000313" key="2">
    <source>
        <dbReference type="EMBL" id="ERJ96441.1"/>
    </source>
</evidence>
<keyword evidence="3" id="KW-1185">Reference proteome</keyword>
<dbReference type="EMBL" id="AWVF01000145">
    <property type="protein sequence ID" value="ERJ96441.1"/>
    <property type="molecule type" value="Genomic_DNA"/>
</dbReference>
<evidence type="ECO:0000313" key="3">
    <source>
        <dbReference type="Proteomes" id="UP000016662"/>
    </source>
</evidence>
<accession>U2KD26</accession>
<dbReference type="STRING" id="411473.RUMCAL_01195"/>
<dbReference type="HOGENOM" id="CLU_1873925_0_0_9"/>
<feature type="region of interest" description="Disordered" evidence="1">
    <location>
        <begin position="80"/>
        <end position="103"/>
    </location>
</feature>
<gene>
    <name evidence="2" type="ORF">RUMCAL_01195</name>
</gene>